<keyword evidence="1" id="KW-1133">Transmembrane helix</keyword>
<name>A0AAP0LXG5_9ROSI</name>
<sequence length="124" mass="14227">MIRFRTGNNEIVWVWGLDVDPFYFNNVLFINLFWNFLIPVHTATKNRDGAKMTEATTETANRTESSPQLTEMGRLTLRGILMGVRRKISNGMTTAGIRNQNWSFKIGYKSILLVPSWTSQELPS</sequence>
<evidence type="ECO:0000313" key="2">
    <source>
        <dbReference type="EMBL" id="KAK9182955.1"/>
    </source>
</evidence>
<dbReference type="Proteomes" id="UP001428341">
    <property type="component" value="Unassembled WGS sequence"/>
</dbReference>
<accession>A0AAP0LXG5</accession>
<keyword evidence="1" id="KW-0472">Membrane</keyword>
<protein>
    <submittedName>
        <fullName evidence="2">Uncharacterized protein</fullName>
    </submittedName>
</protein>
<dbReference type="AlphaFoldDB" id="A0AAP0LXG5"/>
<reference evidence="2 3" key="1">
    <citation type="submission" date="2024-05" db="EMBL/GenBank/DDBJ databases">
        <title>Haplotype-resolved chromosome-level genome assembly of Huyou (Citrus changshanensis).</title>
        <authorList>
            <person name="Miao C."/>
            <person name="Chen W."/>
            <person name="Wu Y."/>
            <person name="Wang L."/>
            <person name="Zhao S."/>
            <person name="Grierson D."/>
            <person name="Xu C."/>
            <person name="Chen K."/>
        </authorList>
    </citation>
    <scope>NUCLEOTIDE SEQUENCE [LARGE SCALE GENOMIC DNA]</scope>
    <source>
        <strain evidence="2">01-14</strain>
        <tissue evidence="2">Leaf</tissue>
    </source>
</reference>
<evidence type="ECO:0000256" key="1">
    <source>
        <dbReference type="SAM" id="Phobius"/>
    </source>
</evidence>
<comment type="caution">
    <text evidence="2">The sequence shown here is derived from an EMBL/GenBank/DDBJ whole genome shotgun (WGS) entry which is preliminary data.</text>
</comment>
<dbReference type="EMBL" id="JBCGBO010000024">
    <property type="protein sequence ID" value="KAK9182955.1"/>
    <property type="molecule type" value="Genomic_DNA"/>
</dbReference>
<organism evidence="2 3">
    <name type="scientific">Citrus x changshan-huyou</name>
    <dbReference type="NCBI Taxonomy" id="2935761"/>
    <lineage>
        <taxon>Eukaryota</taxon>
        <taxon>Viridiplantae</taxon>
        <taxon>Streptophyta</taxon>
        <taxon>Embryophyta</taxon>
        <taxon>Tracheophyta</taxon>
        <taxon>Spermatophyta</taxon>
        <taxon>Magnoliopsida</taxon>
        <taxon>eudicotyledons</taxon>
        <taxon>Gunneridae</taxon>
        <taxon>Pentapetalae</taxon>
        <taxon>rosids</taxon>
        <taxon>malvids</taxon>
        <taxon>Sapindales</taxon>
        <taxon>Rutaceae</taxon>
        <taxon>Aurantioideae</taxon>
        <taxon>Citrus</taxon>
    </lineage>
</organism>
<keyword evidence="3" id="KW-1185">Reference proteome</keyword>
<keyword evidence="1" id="KW-0812">Transmembrane</keyword>
<gene>
    <name evidence="2" type="ORF">WN944_026103</name>
</gene>
<feature type="transmembrane region" description="Helical" evidence="1">
    <location>
        <begin position="22"/>
        <end position="42"/>
    </location>
</feature>
<evidence type="ECO:0000313" key="3">
    <source>
        <dbReference type="Proteomes" id="UP001428341"/>
    </source>
</evidence>
<proteinExistence type="predicted"/>